<comment type="caution">
    <text evidence="1">The sequence shown here is derived from an EMBL/GenBank/DDBJ whole genome shotgun (WGS) entry which is preliminary data.</text>
</comment>
<accession>A0A8X6TZ84</accession>
<evidence type="ECO:0000313" key="2">
    <source>
        <dbReference type="Proteomes" id="UP000887013"/>
    </source>
</evidence>
<reference evidence="1" key="1">
    <citation type="submission" date="2020-08" db="EMBL/GenBank/DDBJ databases">
        <title>Multicomponent nature underlies the extraordinary mechanical properties of spider dragline silk.</title>
        <authorList>
            <person name="Kono N."/>
            <person name="Nakamura H."/>
            <person name="Mori M."/>
            <person name="Yoshida Y."/>
            <person name="Ohtoshi R."/>
            <person name="Malay A.D."/>
            <person name="Moran D.A.P."/>
            <person name="Tomita M."/>
            <person name="Numata K."/>
            <person name="Arakawa K."/>
        </authorList>
    </citation>
    <scope>NUCLEOTIDE SEQUENCE</scope>
</reference>
<evidence type="ECO:0000313" key="1">
    <source>
        <dbReference type="EMBL" id="GFT73487.1"/>
    </source>
</evidence>
<dbReference type="Proteomes" id="UP000887013">
    <property type="component" value="Unassembled WGS sequence"/>
</dbReference>
<protein>
    <submittedName>
        <fullName evidence="1">Uncharacterized protein</fullName>
    </submittedName>
</protein>
<proteinExistence type="predicted"/>
<keyword evidence="2" id="KW-1185">Reference proteome</keyword>
<sequence>MSLTSSHVNYIFPVPVKKKLCFRIVSRQFFFSSSFNSNLIPCLKRRRDKERKRKSSVCDKRIYAQLSTKNL</sequence>
<name>A0A8X6TZ84_NEPPI</name>
<dbReference type="EMBL" id="BMAW01070488">
    <property type="protein sequence ID" value="GFT73487.1"/>
    <property type="molecule type" value="Genomic_DNA"/>
</dbReference>
<dbReference type="AlphaFoldDB" id="A0A8X6TZ84"/>
<organism evidence="1 2">
    <name type="scientific">Nephila pilipes</name>
    <name type="common">Giant wood spider</name>
    <name type="synonym">Nephila maculata</name>
    <dbReference type="NCBI Taxonomy" id="299642"/>
    <lineage>
        <taxon>Eukaryota</taxon>
        <taxon>Metazoa</taxon>
        <taxon>Ecdysozoa</taxon>
        <taxon>Arthropoda</taxon>
        <taxon>Chelicerata</taxon>
        <taxon>Arachnida</taxon>
        <taxon>Araneae</taxon>
        <taxon>Araneomorphae</taxon>
        <taxon>Entelegynae</taxon>
        <taxon>Araneoidea</taxon>
        <taxon>Nephilidae</taxon>
        <taxon>Nephila</taxon>
    </lineage>
</organism>
<gene>
    <name evidence="1" type="ORF">NPIL_349671</name>
</gene>